<name>A0A060NI07_9BURK</name>
<evidence type="ECO:0000313" key="5">
    <source>
        <dbReference type="EMBL" id="BAO80480.1"/>
    </source>
</evidence>
<dbReference type="STRING" id="1458425.SRAA_0626"/>
<sequence length="213" mass="23374">MAARVAALGWQGLGPALAGAATLLGGQGLGARVWLWCWRRNRLDAAALAALAYWRARSGRPRAALRWQGRCVQLRPQSGQAHFNLGFLLEQLQQDEAARLAFERATELAPQLDLAWFGLARCLERQGRLDEALQAYQRNATLQPWSPHAHAAMARLQQRLGRPEQAQALIAHLRGFEPRVAAALQQELQPRGPAPGRAAAHPLVGTRTQQEAA</sequence>
<dbReference type="Pfam" id="PF07719">
    <property type="entry name" value="TPR_2"/>
    <property type="match status" value="1"/>
</dbReference>
<feature type="region of interest" description="Disordered" evidence="4">
    <location>
        <begin position="190"/>
        <end position="213"/>
    </location>
</feature>
<dbReference type="PANTHER" id="PTHR12558:SF13">
    <property type="entry name" value="CELL DIVISION CYCLE PROTEIN 27 HOMOLOG"/>
    <property type="match status" value="1"/>
</dbReference>
<dbReference type="RefSeq" id="WP_052467466.1">
    <property type="nucleotide sequence ID" value="NZ_AP014568.1"/>
</dbReference>
<feature type="compositionally biased region" description="Low complexity" evidence="4">
    <location>
        <begin position="190"/>
        <end position="202"/>
    </location>
</feature>
<dbReference type="InterPro" id="IPR013105">
    <property type="entry name" value="TPR_2"/>
</dbReference>
<dbReference type="InterPro" id="IPR019734">
    <property type="entry name" value="TPR_rpt"/>
</dbReference>
<dbReference type="HOGENOM" id="CLU_112365_0_0_4"/>
<evidence type="ECO:0000256" key="2">
    <source>
        <dbReference type="ARBA" id="ARBA00022803"/>
    </source>
</evidence>
<protein>
    <submittedName>
        <fullName evidence="5">Uncharacterized protein</fullName>
    </submittedName>
</protein>
<keyword evidence="2 3" id="KW-0802">TPR repeat</keyword>
<dbReference type="PANTHER" id="PTHR12558">
    <property type="entry name" value="CELL DIVISION CYCLE 16,23,27"/>
    <property type="match status" value="1"/>
</dbReference>
<feature type="repeat" description="TPR" evidence="3">
    <location>
        <begin position="79"/>
        <end position="112"/>
    </location>
</feature>
<evidence type="ECO:0000256" key="4">
    <source>
        <dbReference type="SAM" id="MobiDB-lite"/>
    </source>
</evidence>
<accession>A0A060NI07</accession>
<dbReference type="Gene3D" id="1.25.40.10">
    <property type="entry name" value="Tetratricopeptide repeat domain"/>
    <property type="match status" value="1"/>
</dbReference>
<dbReference type="KEGG" id="cbaa:SRAA_0626"/>
<reference evidence="5 6" key="1">
    <citation type="journal article" date="2014" name="Nat. Commun.">
        <title>Physiological and genomic features of highly alkaliphilic hydrogen-utilizing Betaproteobacteria from a continental serpentinizing site.</title>
        <authorList>
            <person name="Suzuki S."/>
            <person name="Kuenen J.G."/>
            <person name="Schipper K."/>
            <person name="van der Velde S."/>
            <person name="Ishii S."/>
            <person name="Wu A."/>
            <person name="Sorokin D.Y."/>
            <person name="Tenney A."/>
            <person name="Meng X.Y."/>
            <person name="Morrill P.L."/>
            <person name="Kamagata Y."/>
            <person name="Muyzer G."/>
            <person name="Nealson K.H."/>
        </authorList>
    </citation>
    <scope>NUCLEOTIDE SEQUENCE [LARGE SCALE GENOMIC DNA]</scope>
    <source>
        <strain evidence="5 6">A1</strain>
    </source>
</reference>
<dbReference type="EMBL" id="AP014568">
    <property type="protein sequence ID" value="BAO80480.1"/>
    <property type="molecule type" value="Genomic_DNA"/>
</dbReference>
<evidence type="ECO:0000313" key="6">
    <source>
        <dbReference type="Proteomes" id="UP000067461"/>
    </source>
</evidence>
<dbReference type="InterPro" id="IPR011990">
    <property type="entry name" value="TPR-like_helical_dom_sf"/>
</dbReference>
<feature type="repeat" description="TPR" evidence="3">
    <location>
        <begin position="113"/>
        <end position="146"/>
    </location>
</feature>
<proteinExistence type="predicted"/>
<dbReference type="Proteomes" id="UP000067461">
    <property type="component" value="Chromosome"/>
</dbReference>
<evidence type="ECO:0000256" key="3">
    <source>
        <dbReference type="PROSITE-ProRule" id="PRU00339"/>
    </source>
</evidence>
<gene>
    <name evidence="5" type="ORF">SRAA_0626</name>
</gene>
<dbReference type="AlphaFoldDB" id="A0A060NI07"/>
<dbReference type="Pfam" id="PF14559">
    <property type="entry name" value="TPR_19"/>
    <property type="match status" value="1"/>
</dbReference>
<keyword evidence="6" id="KW-1185">Reference proteome</keyword>
<evidence type="ECO:0000256" key="1">
    <source>
        <dbReference type="ARBA" id="ARBA00022737"/>
    </source>
</evidence>
<dbReference type="PROSITE" id="PS50005">
    <property type="entry name" value="TPR"/>
    <property type="match status" value="2"/>
</dbReference>
<dbReference type="SUPFAM" id="SSF48452">
    <property type="entry name" value="TPR-like"/>
    <property type="match status" value="1"/>
</dbReference>
<organism evidence="5 6">
    <name type="scientific">Serpentinimonas raichei</name>
    <dbReference type="NCBI Taxonomy" id="1458425"/>
    <lineage>
        <taxon>Bacteria</taxon>
        <taxon>Pseudomonadati</taxon>
        <taxon>Pseudomonadota</taxon>
        <taxon>Betaproteobacteria</taxon>
        <taxon>Burkholderiales</taxon>
        <taxon>Comamonadaceae</taxon>
        <taxon>Serpentinimonas</taxon>
    </lineage>
</organism>
<dbReference type="SMART" id="SM00028">
    <property type="entry name" value="TPR"/>
    <property type="match status" value="2"/>
</dbReference>
<keyword evidence="1" id="KW-0677">Repeat</keyword>